<keyword evidence="2" id="KW-1185">Reference proteome</keyword>
<protein>
    <submittedName>
        <fullName evidence="1">Stage V sporulation protein AD</fullName>
    </submittedName>
</protein>
<dbReference type="InterPro" id="IPR038369">
    <property type="entry name" value="SpoVAD_sf"/>
</dbReference>
<gene>
    <name evidence="1" type="ORF">SAMN05216169_10748</name>
</gene>
<name>A0A1I0U2P3_9BACL</name>
<dbReference type="SUPFAM" id="SSF53901">
    <property type="entry name" value="Thiolase-like"/>
    <property type="match status" value="1"/>
</dbReference>
<proteinExistence type="predicted"/>
<dbReference type="NCBIfam" id="TIGR02845">
    <property type="entry name" value="spore_V_AD"/>
    <property type="match status" value="1"/>
</dbReference>
<dbReference type="AlphaFoldDB" id="A0A1I0U2P3"/>
<dbReference type="NCBIfam" id="NF006160">
    <property type="entry name" value="PRK08304.1"/>
    <property type="match status" value="1"/>
</dbReference>
<dbReference type="GO" id="GO:0016746">
    <property type="term" value="F:acyltransferase activity"/>
    <property type="evidence" value="ECO:0007669"/>
    <property type="project" value="InterPro"/>
</dbReference>
<dbReference type="NCBIfam" id="NF009069">
    <property type="entry name" value="PRK12404.1"/>
    <property type="match status" value="1"/>
</dbReference>
<dbReference type="Proteomes" id="UP000198979">
    <property type="component" value="Unassembled WGS sequence"/>
</dbReference>
<evidence type="ECO:0000313" key="1">
    <source>
        <dbReference type="EMBL" id="SFA58389.1"/>
    </source>
</evidence>
<dbReference type="Pfam" id="PF07451">
    <property type="entry name" value="SpoVAD"/>
    <property type="match status" value="1"/>
</dbReference>
<dbReference type="InterPro" id="IPR010894">
    <property type="entry name" value="SpoVAD"/>
</dbReference>
<reference evidence="2" key="1">
    <citation type="submission" date="2016-10" db="EMBL/GenBank/DDBJ databases">
        <authorList>
            <person name="Varghese N."/>
            <person name="Submissions S."/>
        </authorList>
    </citation>
    <scope>NUCLEOTIDE SEQUENCE [LARGE SCALE GENOMIC DNA]</scope>
    <source>
        <strain evidence="2">K1</strain>
    </source>
</reference>
<sequence>MMKGHRTWVFENRPVIVSTATVGGPFEANGNIANDFDLLHEDLWLGEDSYEKAHKVLFEEAFFQAMKKGRIEKEQVQFIICGDLINQMTPSSFAARTLSTPYLGVFGACSTSMEALALSAFIVNYGGAKYILTGAASHNTAVEKQFRYPTEYGGQKPPTAQWTVTGAGVALVGSEGDGPRITSATIGRVVDMGLTDPFNMGGAMAPAAVDTIEAHLRDMQVDASYYDLIVTGDLGKIGRTVSLDLLRKNGMELEEERYQDCGLIIYREGQPVLSGGSGAGCSATVVYGHLFNRMKRGEIRRMLVVATGALLSPLTFQQGETIPCIAHAVAIEYGGDHG</sequence>
<dbReference type="RefSeq" id="WP_091704940.1">
    <property type="nucleotide sequence ID" value="NZ_FOJQ01000074.1"/>
</dbReference>
<dbReference type="EMBL" id="FOJQ01000074">
    <property type="protein sequence ID" value="SFA58389.1"/>
    <property type="molecule type" value="Genomic_DNA"/>
</dbReference>
<dbReference type="STRING" id="150248.SAMN05216169_10748"/>
<dbReference type="PIRSF" id="PIRSF011570">
    <property type="entry name" value="SpoVAD"/>
    <property type="match status" value="1"/>
</dbReference>
<organism evidence="1 2">
    <name type="scientific">Anoxybacillus pushchinoensis</name>
    <dbReference type="NCBI Taxonomy" id="150248"/>
    <lineage>
        <taxon>Bacteria</taxon>
        <taxon>Bacillati</taxon>
        <taxon>Bacillota</taxon>
        <taxon>Bacilli</taxon>
        <taxon>Bacillales</taxon>
        <taxon>Anoxybacillaceae</taxon>
        <taxon>Anoxybacillus</taxon>
    </lineage>
</organism>
<dbReference type="InterPro" id="IPR016039">
    <property type="entry name" value="Thiolase-like"/>
</dbReference>
<dbReference type="OrthoDB" id="9770068at2"/>
<accession>A0A1I0U2P3</accession>
<evidence type="ECO:0000313" key="2">
    <source>
        <dbReference type="Proteomes" id="UP000198979"/>
    </source>
</evidence>
<dbReference type="Gene3D" id="3.40.47.40">
    <property type="entry name" value="Stage V sporulation protein AD"/>
    <property type="match status" value="1"/>
</dbReference>